<protein>
    <recommendedName>
        <fullName evidence="1">Domain X domain-containing protein</fullName>
    </recommendedName>
</protein>
<reference evidence="2 3" key="1">
    <citation type="submission" date="2023-07" db="EMBL/GenBank/DDBJ databases">
        <title>Genomic Encyclopedia of Type Strains, Phase IV (KMG-IV): sequencing the most valuable type-strain genomes for metagenomic binning, comparative biology and taxonomic classification.</title>
        <authorList>
            <person name="Goeker M."/>
        </authorList>
    </citation>
    <scope>NUCLEOTIDE SEQUENCE [LARGE SCALE GENOMIC DNA]</scope>
    <source>
        <strain evidence="2 3">DSM 46876</strain>
    </source>
</reference>
<keyword evidence="3" id="KW-1185">Reference proteome</keyword>
<dbReference type="AlphaFoldDB" id="A0AAJ1TJ34"/>
<accession>A0AAJ1TJ34</accession>
<dbReference type="InterPro" id="IPR024937">
    <property type="entry name" value="Domain_X"/>
</dbReference>
<feature type="domain" description="Domain X" evidence="1">
    <location>
        <begin position="290"/>
        <end position="373"/>
    </location>
</feature>
<comment type="caution">
    <text evidence="2">The sequence shown here is derived from an EMBL/GenBank/DDBJ whole genome shotgun (WGS) entry which is preliminary data.</text>
</comment>
<name>A0AAJ1TJ34_9BACL</name>
<dbReference type="Pfam" id="PF01348">
    <property type="entry name" value="Intron_maturas2"/>
    <property type="match status" value="1"/>
</dbReference>
<dbReference type="Proteomes" id="UP001238450">
    <property type="component" value="Unassembled WGS sequence"/>
</dbReference>
<organism evidence="2 3">
    <name type="scientific">Croceifilum oryzae</name>
    <dbReference type="NCBI Taxonomy" id="1553429"/>
    <lineage>
        <taxon>Bacteria</taxon>
        <taxon>Bacillati</taxon>
        <taxon>Bacillota</taxon>
        <taxon>Bacilli</taxon>
        <taxon>Bacillales</taxon>
        <taxon>Thermoactinomycetaceae</taxon>
        <taxon>Croceifilum</taxon>
    </lineage>
</organism>
<sequence>MQSAELMLSLIERKARQDENFQFNRLYRTFYNPDVYSHVWKSSEGSISDPLGAYQWEEWYQLIQSERWHPQGKVEGQTLLPEMTVIQILQVCHQALFPVHENQFVVDHGTSMTMKHHDFRELGSALRNAANSWLIPFSIPVDLMNSWEHCRTLLKVRCQDGRWLELVRRCHNQKWLHPHPDYKRYGVQPLSFTLHKAIDTLVQRTLLGMEMFYIRIHSQAHICVDAPFSEVKKYQQQLQSAFDQRHLPIVVKAPERKGKRVIGPYQIDWQRNDQEWTVCIAEEECWNWIKSFTKRGKACHVSNRIHLSIPQIIELYNRDLQLFDTHTEAKKYFPKQRDQFCHIHFISLCKTIAAKEKSSVKKVLNRYGAKEKRILRTRDGDRFAVYHP</sequence>
<evidence type="ECO:0000259" key="1">
    <source>
        <dbReference type="Pfam" id="PF01348"/>
    </source>
</evidence>
<dbReference type="RefSeq" id="WP_307253161.1">
    <property type="nucleotide sequence ID" value="NZ_JAUSUV010000008.1"/>
</dbReference>
<dbReference type="GO" id="GO:0005737">
    <property type="term" value="C:cytoplasm"/>
    <property type="evidence" value="ECO:0007669"/>
    <property type="project" value="UniProtKB-ARBA"/>
</dbReference>
<gene>
    <name evidence="2" type="ORF">J2Z48_002046</name>
</gene>
<proteinExistence type="predicted"/>
<evidence type="ECO:0000313" key="3">
    <source>
        <dbReference type="Proteomes" id="UP001238450"/>
    </source>
</evidence>
<dbReference type="GO" id="GO:0006397">
    <property type="term" value="P:mRNA processing"/>
    <property type="evidence" value="ECO:0007669"/>
    <property type="project" value="InterPro"/>
</dbReference>
<evidence type="ECO:0000313" key="2">
    <source>
        <dbReference type="EMBL" id="MDQ0417862.1"/>
    </source>
</evidence>
<dbReference type="EMBL" id="JAUSUV010000008">
    <property type="protein sequence ID" value="MDQ0417862.1"/>
    <property type="molecule type" value="Genomic_DNA"/>
</dbReference>